<dbReference type="RefSeq" id="WP_163791739.1">
    <property type="nucleotide sequence ID" value="NZ_AP022587.1"/>
</dbReference>
<evidence type="ECO:0000313" key="2">
    <source>
        <dbReference type="EMBL" id="BBY24180.1"/>
    </source>
</evidence>
<dbReference type="InterPro" id="IPR029044">
    <property type="entry name" value="Nucleotide-diphossugar_trans"/>
</dbReference>
<organism evidence="2 3">
    <name type="scientific">Mycobacterium stomatepiae</name>
    <dbReference type="NCBI Taxonomy" id="470076"/>
    <lineage>
        <taxon>Bacteria</taxon>
        <taxon>Bacillati</taxon>
        <taxon>Actinomycetota</taxon>
        <taxon>Actinomycetes</taxon>
        <taxon>Mycobacteriales</taxon>
        <taxon>Mycobacteriaceae</taxon>
        <taxon>Mycobacterium</taxon>
        <taxon>Mycobacterium simiae complex</taxon>
    </lineage>
</organism>
<dbReference type="GO" id="GO:0016758">
    <property type="term" value="F:hexosyltransferase activity"/>
    <property type="evidence" value="ECO:0007669"/>
    <property type="project" value="UniProtKB-ARBA"/>
</dbReference>
<dbReference type="SUPFAM" id="SSF53448">
    <property type="entry name" value="Nucleotide-diphospho-sugar transferases"/>
    <property type="match status" value="1"/>
</dbReference>
<dbReference type="Proteomes" id="UP000467130">
    <property type="component" value="Chromosome"/>
</dbReference>
<dbReference type="AlphaFoldDB" id="A0A7I7QD10"/>
<dbReference type="Gene3D" id="3.90.550.10">
    <property type="entry name" value="Spore Coat Polysaccharide Biosynthesis Protein SpsA, Chain A"/>
    <property type="match status" value="1"/>
</dbReference>
<reference evidence="2 3" key="1">
    <citation type="journal article" date="2019" name="Emerg. Microbes Infect.">
        <title>Comprehensive subspecies identification of 175 nontuberculous mycobacteria species based on 7547 genomic profiles.</title>
        <authorList>
            <person name="Matsumoto Y."/>
            <person name="Kinjo T."/>
            <person name="Motooka D."/>
            <person name="Nabeya D."/>
            <person name="Jung N."/>
            <person name="Uechi K."/>
            <person name="Horii T."/>
            <person name="Iida T."/>
            <person name="Fujita J."/>
            <person name="Nakamura S."/>
        </authorList>
    </citation>
    <scope>NUCLEOTIDE SEQUENCE [LARGE SCALE GENOMIC DNA]</scope>
    <source>
        <strain evidence="2 3">JCM 17783</strain>
    </source>
</reference>
<dbReference type="CDD" id="cd00761">
    <property type="entry name" value="Glyco_tranf_GTA_type"/>
    <property type="match status" value="1"/>
</dbReference>
<accession>A0A7I7QD10</accession>
<evidence type="ECO:0000313" key="3">
    <source>
        <dbReference type="Proteomes" id="UP000467130"/>
    </source>
</evidence>
<proteinExistence type="predicted"/>
<dbReference type="PANTHER" id="PTHR22916">
    <property type="entry name" value="GLYCOSYLTRANSFERASE"/>
    <property type="match status" value="1"/>
</dbReference>
<name>A0A7I7QD10_9MYCO</name>
<feature type="domain" description="Glycosyltransferase 2-like" evidence="1">
    <location>
        <begin position="5"/>
        <end position="126"/>
    </location>
</feature>
<keyword evidence="3" id="KW-1185">Reference proteome</keyword>
<protein>
    <recommendedName>
        <fullName evidence="1">Glycosyltransferase 2-like domain-containing protein</fullName>
    </recommendedName>
</protein>
<evidence type="ECO:0000259" key="1">
    <source>
        <dbReference type="Pfam" id="PF00535"/>
    </source>
</evidence>
<dbReference type="Pfam" id="PF00535">
    <property type="entry name" value="Glycos_transf_2"/>
    <property type="match status" value="1"/>
</dbReference>
<gene>
    <name evidence="2" type="ORF">MSTO_43850</name>
</gene>
<dbReference type="EMBL" id="AP022587">
    <property type="protein sequence ID" value="BBY24180.1"/>
    <property type="molecule type" value="Genomic_DNA"/>
</dbReference>
<dbReference type="InterPro" id="IPR001173">
    <property type="entry name" value="Glyco_trans_2-like"/>
</dbReference>
<sequence>MTSVSVICPTYQRSAQLRQMIGYYRAQTFDGPLQLLILDDSPQSDESLGSDEYRSDGIHYIHWARDRMSIGAKLNVLMEQACGDVLMRFDDDDYYSPAYVDRMLALLGDDDYLTLSGWFAHSPILGRFCYWESDVLWPMHYVLSPHDPFVPVSTQGVLPASAHLQATGYGFASAWRRTLAEAVRFPDRDHGEDAQFFEDAVNAGFRARYVADTEGLALHIVHRNNISRAFPQYVLPGFMLGHYFPGYTPFTGDNGLAGVSFADRVE</sequence>
<dbReference type="KEGG" id="msto:MSTO_43850"/>
<dbReference type="PANTHER" id="PTHR22916:SF3">
    <property type="entry name" value="UDP-GLCNAC:BETAGAL BETA-1,3-N-ACETYLGLUCOSAMINYLTRANSFERASE-LIKE PROTEIN 1"/>
    <property type="match status" value="1"/>
</dbReference>